<accession>A0ABU9RRY6</accession>
<evidence type="ECO:0000313" key="2">
    <source>
        <dbReference type="Proteomes" id="UP001489897"/>
    </source>
</evidence>
<proteinExistence type="predicted"/>
<dbReference type="Proteomes" id="UP001489897">
    <property type="component" value="Unassembled WGS sequence"/>
</dbReference>
<gene>
    <name evidence="1" type="ORF">VSR73_17380</name>
</gene>
<reference evidence="1 2" key="1">
    <citation type="submission" date="2024-01" db="EMBL/GenBank/DDBJ databases">
        <title>The diversity of rhizobia nodulating Mimosa spp. in eleven states of Brazil covering several biomes is determined by host plant, location, and edaphic factors.</title>
        <authorList>
            <person name="Rouws L."/>
            <person name="Barauna A."/>
            <person name="Beukes C."/>
            <person name="De Faria S.M."/>
            <person name="Gross E."/>
            <person name="Dos Reis Junior F.B."/>
            <person name="Simon M."/>
            <person name="Maluk M."/>
            <person name="Odee D.W."/>
            <person name="Kenicer G."/>
            <person name="Young J.P.W."/>
            <person name="Reis V.M."/>
            <person name="Zilli J."/>
            <person name="James E.K."/>
        </authorList>
    </citation>
    <scope>NUCLEOTIDE SEQUENCE [LARGE SCALE GENOMIC DNA]</scope>
    <source>
        <strain evidence="1 2">JPY167</strain>
    </source>
</reference>
<sequence>MVAIAARAARARPADNLRKLRAGCFTGCAAVTSTVSPPEQSGLLFNIVLPPYSQDSHIATKVQRGFIVRLVMTLQLRCFVTPANPYHFRYLNLMPLFSI</sequence>
<keyword evidence="2" id="KW-1185">Reference proteome</keyword>
<protein>
    <submittedName>
        <fullName evidence="1">Uncharacterized protein</fullName>
    </submittedName>
</protein>
<comment type="caution">
    <text evidence="1">The sequence shown here is derived from an EMBL/GenBank/DDBJ whole genome shotgun (WGS) entry which is preliminary data.</text>
</comment>
<evidence type="ECO:0000313" key="1">
    <source>
        <dbReference type="EMBL" id="MEM5422832.1"/>
    </source>
</evidence>
<name>A0ABU9RRY6_9BURK</name>
<dbReference type="RefSeq" id="WP_342947686.1">
    <property type="nucleotide sequence ID" value="NZ_JAYMRV010000005.1"/>
</dbReference>
<organism evidence="1 2">
    <name type="scientific">Paraburkholderia ferrariae</name>
    <dbReference type="NCBI Taxonomy" id="386056"/>
    <lineage>
        <taxon>Bacteria</taxon>
        <taxon>Pseudomonadati</taxon>
        <taxon>Pseudomonadota</taxon>
        <taxon>Betaproteobacteria</taxon>
        <taxon>Burkholderiales</taxon>
        <taxon>Burkholderiaceae</taxon>
        <taxon>Paraburkholderia</taxon>
    </lineage>
</organism>
<dbReference type="EMBL" id="JAYMRV010000005">
    <property type="protein sequence ID" value="MEM5422832.1"/>
    <property type="molecule type" value="Genomic_DNA"/>
</dbReference>